<dbReference type="AlphaFoldDB" id="X0SGF4"/>
<comment type="similarity">
    <text evidence="2">Belongs to the HdrA family.</text>
</comment>
<dbReference type="EMBL" id="BARS01002034">
    <property type="protein sequence ID" value="GAF80094.1"/>
    <property type="molecule type" value="Genomic_DNA"/>
</dbReference>
<evidence type="ECO:0000256" key="2">
    <source>
        <dbReference type="ARBA" id="ARBA00006561"/>
    </source>
</evidence>
<keyword evidence="4" id="KW-0285">Flavoprotein</keyword>
<evidence type="ECO:0000259" key="8">
    <source>
        <dbReference type="PROSITE" id="PS51379"/>
    </source>
</evidence>
<keyword evidence="3" id="KW-0479">Metal-binding</keyword>
<protein>
    <recommendedName>
        <fullName evidence="8">4Fe-4S ferredoxin-type domain-containing protein</fullName>
    </recommendedName>
</protein>
<keyword evidence="5" id="KW-0560">Oxidoreductase</keyword>
<dbReference type="InterPro" id="IPR017896">
    <property type="entry name" value="4Fe4S_Fe-S-bd"/>
</dbReference>
<sequence>MVNASKHPNIELFTYSDVIAFSGITGDYNVKIRKNPRYVNESNCTGCGLCTTKCPIKVPNEFYNGIGERGAIYIPFPQAVPKYAVMDKSVCIDCKN</sequence>
<evidence type="ECO:0000256" key="6">
    <source>
        <dbReference type="ARBA" id="ARBA00023004"/>
    </source>
</evidence>
<dbReference type="InterPro" id="IPR017900">
    <property type="entry name" value="4Fe4S_Fe_S_CS"/>
</dbReference>
<dbReference type="PROSITE" id="PS51379">
    <property type="entry name" value="4FE4S_FER_2"/>
    <property type="match status" value="1"/>
</dbReference>
<comment type="cofactor">
    <cofactor evidence="1">
        <name>FAD</name>
        <dbReference type="ChEBI" id="CHEBI:57692"/>
    </cofactor>
</comment>
<keyword evidence="6" id="KW-0408">Iron</keyword>
<dbReference type="PROSITE" id="PS00198">
    <property type="entry name" value="4FE4S_FER_1"/>
    <property type="match status" value="1"/>
</dbReference>
<name>X0SGF4_9ZZZZ</name>
<accession>X0SGF4</accession>
<dbReference type="GO" id="GO:0016491">
    <property type="term" value="F:oxidoreductase activity"/>
    <property type="evidence" value="ECO:0007669"/>
    <property type="project" value="UniProtKB-KW"/>
</dbReference>
<evidence type="ECO:0000256" key="1">
    <source>
        <dbReference type="ARBA" id="ARBA00001974"/>
    </source>
</evidence>
<gene>
    <name evidence="9" type="ORF">S01H1_03777</name>
</gene>
<proteinExistence type="inferred from homology"/>
<evidence type="ECO:0000256" key="3">
    <source>
        <dbReference type="ARBA" id="ARBA00022723"/>
    </source>
</evidence>
<dbReference type="SUPFAM" id="SSF54862">
    <property type="entry name" value="4Fe-4S ferredoxins"/>
    <property type="match status" value="1"/>
</dbReference>
<reference evidence="9" key="1">
    <citation type="journal article" date="2014" name="Front. Microbiol.">
        <title>High frequency of phylogenetically diverse reductive dehalogenase-homologous genes in deep subseafloor sedimentary metagenomes.</title>
        <authorList>
            <person name="Kawai M."/>
            <person name="Futagami T."/>
            <person name="Toyoda A."/>
            <person name="Takaki Y."/>
            <person name="Nishi S."/>
            <person name="Hori S."/>
            <person name="Arai W."/>
            <person name="Tsubouchi T."/>
            <person name="Morono Y."/>
            <person name="Uchiyama I."/>
            <person name="Ito T."/>
            <person name="Fujiyama A."/>
            <person name="Inagaki F."/>
            <person name="Takami H."/>
        </authorList>
    </citation>
    <scope>NUCLEOTIDE SEQUENCE</scope>
    <source>
        <strain evidence="9">Expedition CK06-06</strain>
    </source>
</reference>
<keyword evidence="7" id="KW-0411">Iron-sulfur</keyword>
<dbReference type="PANTHER" id="PTHR43498">
    <property type="entry name" value="FERREDOXIN:COB-COM HETERODISULFIDE REDUCTASE SUBUNIT A"/>
    <property type="match status" value="1"/>
</dbReference>
<dbReference type="GO" id="GO:0046872">
    <property type="term" value="F:metal ion binding"/>
    <property type="evidence" value="ECO:0007669"/>
    <property type="project" value="UniProtKB-KW"/>
</dbReference>
<organism evidence="9">
    <name type="scientific">marine sediment metagenome</name>
    <dbReference type="NCBI Taxonomy" id="412755"/>
    <lineage>
        <taxon>unclassified sequences</taxon>
        <taxon>metagenomes</taxon>
        <taxon>ecological metagenomes</taxon>
    </lineage>
</organism>
<dbReference type="InterPro" id="IPR039650">
    <property type="entry name" value="HdrA-like"/>
</dbReference>
<keyword evidence="4" id="KW-0274">FAD</keyword>
<dbReference type="GO" id="GO:0051536">
    <property type="term" value="F:iron-sulfur cluster binding"/>
    <property type="evidence" value="ECO:0007669"/>
    <property type="project" value="UniProtKB-KW"/>
</dbReference>
<evidence type="ECO:0000313" key="9">
    <source>
        <dbReference type="EMBL" id="GAF80094.1"/>
    </source>
</evidence>
<feature type="domain" description="4Fe-4S ferredoxin-type" evidence="8">
    <location>
        <begin position="35"/>
        <end position="65"/>
    </location>
</feature>
<evidence type="ECO:0000256" key="4">
    <source>
        <dbReference type="ARBA" id="ARBA00022827"/>
    </source>
</evidence>
<dbReference type="PANTHER" id="PTHR43498:SF1">
    <property type="entry name" value="COB--COM HETERODISULFIDE REDUCTASE IRON-SULFUR SUBUNIT A"/>
    <property type="match status" value="1"/>
</dbReference>
<dbReference type="Gene3D" id="3.30.70.20">
    <property type="match status" value="1"/>
</dbReference>
<dbReference type="Pfam" id="PF00037">
    <property type="entry name" value="Fer4"/>
    <property type="match status" value="1"/>
</dbReference>
<comment type="caution">
    <text evidence="9">The sequence shown here is derived from an EMBL/GenBank/DDBJ whole genome shotgun (WGS) entry which is preliminary data.</text>
</comment>
<evidence type="ECO:0000256" key="5">
    <source>
        <dbReference type="ARBA" id="ARBA00023002"/>
    </source>
</evidence>
<evidence type="ECO:0000256" key="7">
    <source>
        <dbReference type="ARBA" id="ARBA00023014"/>
    </source>
</evidence>